<dbReference type="PANTHER" id="PTHR21015">
    <property type="entry name" value="UDP-N-ACETYLGLUCOSAMINE--N-ACETYLMURAMYL-(PENTAPEPTIDE) PYROPHOSPHORYL-UNDECAPRENOL N-ACETYLGLUCOSAMINE TRANSFERASE 1"/>
    <property type="match status" value="1"/>
</dbReference>
<protein>
    <submittedName>
        <fullName evidence="1">Glycosyltransferase</fullName>
    </submittedName>
</protein>
<evidence type="ECO:0000313" key="1">
    <source>
        <dbReference type="EMBL" id="MCR9017240.1"/>
    </source>
</evidence>
<gene>
    <name evidence="1" type="ORF">NU887_19555</name>
</gene>
<comment type="caution">
    <text evidence="1">The sequence shown here is derived from an EMBL/GenBank/DDBJ whole genome shotgun (WGS) entry which is preliminary data.</text>
</comment>
<dbReference type="Pfam" id="PF13528">
    <property type="entry name" value="Glyco_trans_1_3"/>
    <property type="match status" value="1"/>
</dbReference>
<dbReference type="AlphaFoldDB" id="A0A9X2T4A1"/>
<dbReference type="RefSeq" id="WP_258425081.1">
    <property type="nucleotide sequence ID" value="NZ_JANSUY010000025.1"/>
</dbReference>
<dbReference type="GO" id="GO:0016757">
    <property type="term" value="F:glycosyltransferase activity"/>
    <property type="evidence" value="ECO:0007669"/>
    <property type="project" value="TreeGrafter"/>
</dbReference>
<keyword evidence="2" id="KW-1185">Reference proteome</keyword>
<dbReference type="SUPFAM" id="SSF53756">
    <property type="entry name" value="UDP-Glycosyltransferase/glycogen phosphorylase"/>
    <property type="match status" value="1"/>
</dbReference>
<name>A0A9X2T4A1_9BACT</name>
<accession>A0A9X2T4A1</accession>
<dbReference type="Gene3D" id="3.40.50.2000">
    <property type="entry name" value="Glycogen Phosphorylase B"/>
    <property type="match status" value="1"/>
</dbReference>
<dbReference type="Proteomes" id="UP001142175">
    <property type="component" value="Unassembled WGS sequence"/>
</dbReference>
<dbReference type="EMBL" id="JANSUY010000025">
    <property type="protein sequence ID" value="MCR9017240.1"/>
    <property type="molecule type" value="Genomic_DNA"/>
</dbReference>
<reference evidence="1" key="1">
    <citation type="submission" date="2022-08" db="EMBL/GenBank/DDBJ databases">
        <authorList>
            <person name="Zhang D."/>
        </authorList>
    </citation>
    <scope>NUCLEOTIDE SEQUENCE</scope>
    <source>
        <strain evidence="1">XJ19-11</strain>
    </source>
</reference>
<organism evidence="1 2">
    <name type="scientific">Aquiflexum gelatinilyticum</name>
    <dbReference type="NCBI Taxonomy" id="2961943"/>
    <lineage>
        <taxon>Bacteria</taxon>
        <taxon>Pseudomonadati</taxon>
        <taxon>Bacteroidota</taxon>
        <taxon>Cytophagia</taxon>
        <taxon>Cytophagales</taxon>
        <taxon>Cyclobacteriaceae</taxon>
        <taxon>Aquiflexum</taxon>
    </lineage>
</organism>
<evidence type="ECO:0000313" key="2">
    <source>
        <dbReference type="Proteomes" id="UP001142175"/>
    </source>
</evidence>
<sequence length="384" mass="43409">MKFLFIVQGEGRGHMTQAISMFQMLGNLGHEVSAVCIGKSKRREIPEFVTKNIKVPISLFESPNFVTDKSQKSINLSKTIWQNLLKFKVFKTSLKQIDHLVKTHKPDVILNFYDVLGGIYNALYKPKCQFWVIGHQYLIHHPDFPFAPGQPLQKLLFKTNTHITSLGADLLLALSFRPMKAHNIENLLVLPPLLRKEVINLKSTEGGFFLAYMVNPGYAEEVIKEAVDNPEIKIEAFWDKKNEAKIQWPLPNLTFHHVDDVLFLQKMAACKGLLSTAGFESVCEAMYLGKHVLMVPVAGQYEQACNALDAQISGVGTIAEKFDVGKLETALVNSASQQEKNRDWVDSFQTRFGYALQSFQKENKEDFPYLEFGDRTNPIGPSIS</sequence>
<dbReference type="PANTHER" id="PTHR21015:SF22">
    <property type="entry name" value="GLYCOSYLTRANSFERASE"/>
    <property type="match status" value="1"/>
</dbReference>
<proteinExistence type="predicted"/>